<feature type="domain" description="HAMP" evidence="18">
    <location>
        <begin position="211"/>
        <end position="263"/>
    </location>
</feature>
<keyword evidence="11" id="KW-0067">ATP-binding</keyword>
<dbReference type="PANTHER" id="PTHR44936">
    <property type="entry name" value="SENSOR PROTEIN CREC"/>
    <property type="match status" value="1"/>
</dbReference>
<dbReference type="SUPFAM" id="SSF47384">
    <property type="entry name" value="Homodimeric domain of signal transducing histidine kinase"/>
    <property type="match status" value="1"/>
</dbReference>
<evidence type="ECO:0000256" key="14">
    <source>
        <dbReference type="ARBA" id="ARBA00023136"/>
    </source>
</evidence>
<dbReference type="Gene3D" id="3.30.565.10">
    <property type="entry name" value="Histidine kinase-like ATPase, C-terminal domain"/>
    <property type="match status" value="1"/>
</dbReference>
<evidence type="ECO:0000256" key="3">
    <source>
        <dbReference type="ARBA" id="ARBA00012438"/>
    </source>
</evidence>
<reference evidence="19 20" key="1">
    <citation type="submission" date="2007-07" db="EMBL/GenBank/DDBJ databases">
        <title>Complete sequence of chromosome of Xanthobacter autotrophicus Py2.</title>
        <authorList>
            <consortium name="US DOE Joint Genome Institute"/>
            <person name="Copeland A."/>
            <person name="Lucas S."/>
            <person name="Lapidus A."/>
            <person name="Barry K."/>
            <person name="Glavina del Rio T."/>
            <person name="Hammon N."/>
            <person name="Israni S."/>
            <person name="Dalin E."/>
            <person name="Tice H."/>
            <person name="Pitluck S."/>
            <person name="Sims D."/>
            <person name="Brettin T."/>
            <person name="Bruce D."/>
            <person name="Detter J.C."/>
            <person name="Han C."/>
            <person name="Tapia R."/>
            <person name="Brainard J."/>
            <person name="Schmutz J."/>
            <person name="Larimer F."/>
            <person name="Land M."/>
            <person name="Hauser L."/>
            <person name="Kyrpides N."/>
            <person name="Kim E."/>
            <person name="Ensigns S.A."/>
            <person name="Richardson P."/>
        </authorList>
    </citation>
    <scope>NUCLEOTIDE SEQUENCE [LARGE SCALE GENOMIC DNA]</scope>
    <source>
        <strain evidence="20">ATCC BAA-1158 / Py2</strain>
    </source>
</reference>
<dbReference type="SMART" id="SM00304">
    <property type="entry name" value="HAMP"/>
    <property type="match status" value="1"/>
</dbReference>
<organism evidence="19 20">
    <name type="scientific">Xanthobacter autotrophicus (strain ATCC BAA-1158 / Py2)</name>
    <dbReference type="NCBI Taxonomy" id="78245"/>
    <lineage>
        <taxon>Bacteria</taxon>
        <taxon>Pseudomonadati</taxon>
        <taxon>Pseudomonadota</taxon>
        <taxon>Alphaproteobacteria</taxon>
        <taxon>Hyphomicrobiales</taxon>
        <taxon>Xanthobacteraceae</taxon>
        <taxon>Xanthobacter</taxon>
    </lineage>
</organism>
<dbReference type="CDD" id="cd00082">
    <property type="entry name" value="HisKA"/>
    <property type="match status" value="1"/>
</dbReference>
<name>A7IHA7_XANP2</name>
<dbReference type="InterPro" id="IPR036890">
    <property type="entry name" value="HATPase_C_sf"/>
</dbReference>
<dbReference type="InterPro" id="IPR036097">
    <property type="entry name" value="HisK_dim/P_sf"/>
</dbReference>
<keyword evidence="12 16" id="KW-1133">Transmembrane helix</keyword>
<keyword evidence="7" id="KW-0808">Transferase</keyword>
<protein>
    <recommendedName>
        <fullName evidence="3">histidine kinase</fullName>
        <ecNumber evidence="3">2.7.13.3</ecNumber>
    </recommendedName>
</protein>
<dbReference type="GO" id="GO:0000155">
    <property type="term" value="F:phosphorelay sensor kinase activity"/>
    <property type="evidence" value="ECO:0007669"/>
    <property type="project" value="InterPro"/>
</dbReference>
<gene>
    <name evidence="19" type="ordered locus">Xaut_2156</name>
</gene>
<comment type="catalytic activity">
    <reaction evidence="1">
        <text>ATP + protein L-histidine = ADP + protein N-phospho-L-histidine.</text>
        <dbReference type="EC" id="2.7.13.3"/>
    </reaction>
</comment>
<keyword evidence="9" id="KW-0547">Nucleotide-binding</keyword>
<dbReference type="PROSITE" id="PS50885">
    <property type="entry name" value="HAMP"/>
    <property type="match status" value="1"/>
</dbReference>
<dbReference type="SMART" id="SM00388">
    <property type="entry name" value="HisKA"/>
    <property type="match status" value="1"/>
</dbReference>
<evidence type="ECO:0000256" key="10">
    <source>
        <dbReference type="ARBA" id="ARBA00022777"/>
    </source>
</evidence>
<keyword evidence="13" id="KW-0902">Two-component regulatory system</keyword>
<dbReference type="Pfam" id="PF00672">
    <property type="entry name" value="HAMP"/>
    <property type="match status" value="1"/>
</dbReference>
<dbReference type="eggNOG" id="COG2205">
    <property type="taxonomic scope" value="Bacteria"/>
</dbReference>
<evidence type="ECO:0000256" key="5">
    <source>
        <dbReference type="ARBA" id="ARBA00022519"/>
    </source>
</evidence>
<accession>A7IHA7</accession>
<dbReference type="SMART" id="SM00387">
    <property type="entry name" value="HATPase_c"/>
    <property type="match status" value="1"/>
</dbReference>
<feature type="compositionally biased region" description="Gly residues" evidence="15">
    <location>
        <begin position="118"/>
        <end position="133"/>
    </location>
</feature>
<dbReference type="GO" id="GO:0005524">
    <property type="term" value="F:ATP binding"/>
    <property type="evidence" value="ECO:0007669"/>
    <property type="project" value="UniProtKB-KW"/>
</dbReference>
<dbReference type="STRING" id="78245.Xaut_2156"/>
<proteinExistence type="predicted"/>
<evidence type="ECO:0000256" key="16">
    <source>
        <dbReference type="SAM" id="Phobius"/>
    </source>
</evidence>
<evidence type="ECO:0000256" key="13">
    <source>
        <dbReference type="ARBA" id="ARBA00023012"/>
    </source>
</evidence>
<keyword evidence="10 19" id="KW-0418">Kinase</keyword>
<dbReference type="InterPro" id="IPR005467">
    <property type="entry name" value="His_kinase_dom"/>
</dbReference>
<dbReference type="PANTHER" id="PTHR44936:SF5">
    <property type="entry name" value="SENSOR HISTIDINE KINASE ENVZ"/>
    <property type="match status" value="1"/>
</dbReference>
<feature type="region of interest" description="Disordered" evidence="15">
    <location>
        <begin position="103"/>
        <end position="159"/>
    </location>
</feature>
<dbReference type="EMBL" id="CP000781">
    <property type="protein sequence ID" value="ABS67400.1"/>
    <property type="molecule type" value="Genomic_DNA"/>
</dbReference>
<evidence type="ECO:0000259" key="17">
    <source>
        <dbReference type="PROSITE" id="PS50109"/>
    </source>
</evidence>
<dbReference type="SUPFAM" id="SSF55874">
    <property type="entry name" value="ATPase domain of HSP90 chaperone/DNA topoisomerase II/histidine kinase"/>
    <property type="match status" value="1"/>
</dbReference>
<feature type="domain" description="Histidine kinase" evidence="17">
    <location>
        <begin position="271"/>
        <end position="470"/>
    </location>
</feature>
<keyword evidence="20" id="KW-1185">Reference proteome</keyword>
<dbReference type="Proteomes" id="UP000002417">
    <property type="component" value="Chromosome"/>
</dbReference>
<dbReference type="PROSITE" id="PS50109">
    <property type="entry name" value="HIS_KIN"/>
    <property type="match status" value="1"/>
</dbReference>
<dbReference type="AlphaFoldDB" id="A7IHA7"/>
<evidence type="ECO:0000313" key="20">
    <source>
        <dbReference type="Proteomes" id="UP000002417"/>
    </source>
</evidence>
<keyword evidence="8 16" id="KW-0812">Transmembrane</keyword>
<dbReference type="GO" id="GO:0005886">
    <property type="term" value="C:plasma membrane"/>
    <property type="evidence" value="ECO:0007669"/>
    <property type="project" value="UniProtKB-SubCell"/>
</dbReference>
<dbReference type="EC" id="2.7.13.3" evidence="3"/>
<evidence type="ECO:0000256" key="2">
    <source>
        <dbReference type="ARBA" id="ARBA00004429"/>
    </source>
</evidence>
<evidence type="ECO:0000256" key="12">
    <source>
        <dbReference type="ARBA" id="ARBA00022989"/>
    </source>
</evidence>
<evidence type="ECO:0000256" key="4">
    <source>
        <dbReference type="ARBA" id="ARBA00022475"/>
    </source>
</evidence>
<evidence type="ECO:0000313" key="19">
    <source>
        <dbReference type="EMBL" id="ABS67400.1"/>
    </source>
</evidence>
<dbReference type="KEGG" id="xau:Xaut_2156"/>
<evidence type="ECO:0000256" key="11">
    <source>
        <dbReference type="ARBA" id="ARBA00022840"/>
    </source>
</evidence>
<evidence type="ECO:0000256" key="7">
    <source>
        <dbReference type="ARBA" id="ARBA00022679"/>
    </source>
</evidence>
<sequence>MRTLRAQVTALLVVAVLVVTALANVASFFLTHPEWPPFDEGDKAQDIALLADLAVAVPVTGAPVTVFGGGRGVIQKAPPDGEIDQVATRMLADGLARLGRRMPVRVLRPGPASQKGPGQAGFGPPGPGQAGPGEPGPPNVDPGRPGPDHSGPDEGPALTALGLADGRWLVIQRRFGPMGPPSGPPGGTFGFATWLAFMVAGVTLVVVFAVRRLTKPLSLIEEAAGRIGPDGELPVLPEEGPTEVRAAAAAINRLSARLKVAMDSRMRIVAGAAHDLRTPLTRMRLRAEFIPDDEERAQWLSDLEELDRIADSAIRLVREEVEGGPEEIVRLDDLVDGVVAEVVEARRPVRLVRASPAAVRGRPLSLKRAVRNLVVNAATHGGGARVSVSAEAGRVVLLIEDDGPGIPEALMGQVFEPFFRVDPARQVKIPGAGLGLAIANEIVSRHGGRLTLANRPGGGLLQRVELPGVAVEG</sequence>
<dbReference type="Pfam" id="PF02518">
    <property type="entry name" value="HATPase_c"/>
    <property type="match status" value="1"/>
</dbReference>
<evidence type="ECO:0000256" key="1">
    <source>
        <dbReference type="ARBA" id="ARBA00000085"/>
    </source>
</evidence>
<dbReference type="CDD" id="cd00075">
    <property type="entry name" value="HATPase"/>
    <property type="match status" value="1"/>
</dbReference>
<dbReference type="Gene3D" id="1.10.287.130">
    <property type="match status" value="1"/>
</dbReference>
<evidence type="ECO:0000256" key="15">
    <source>
        <dbReference type="SAM" id="MobiDB-lite"/>
    </source>
</evidence>
<keyword evidence="14 16" id="KW-0472">Membrane</keyword>
<keyword evidence="6" id="KW-0597">Phosphoprotein</keyword>
<dbReference type="PhylomeDB" id="A7IHA7"/>
<keyword evidence="4" id="KW-1003">Cell membrane</keyword>
<dbReference type="PRINTS" id="PR00344">
    <property type="entry name" value="BCTRLSENSOR"/>
</dbReference>
<evidence type="ECO:0000256" key="6">
    <source>
        <dbReference type="ARBA" id="ARBA00022553"/>
    </source>
</evidence>
<dbReference type="InterPro" id="IPR003661">
    <property type="entry name" value="HisK_dim/P_dom"/>
</dbReference>
<evidence type="ECO:0000256" key="9">
    <source>
        <dbReference type="ARBA" id="ARBA00022741"/>
    </source>
</evidence>
<feature type="transmembrane region" description="Helical" evidence="16">
    <location>
        <begin position="191"/>
        <end position="210"/>
    </location>
</feature>
<dbReference type="HOGENOM" id="CLU_000445_89_27_5"/>
<evidence type="ECO:0000256" key="8">
    <source>
        <dbReference type="ARBA" id="ARBA00022692"/>
    </source>
</evidence>
<evidence type="ECO:0000259" key="18">
    <source>
        <dbReference type="PROSITE" id="PS50885"/>
    </source>
</evidence>
<keyword evidence="5" id="KW-0997">Cell inner membrane</keyword>
<dbReference type="Pfam" id="PF00512">
    <property type="entry name" value="HisKA"/>
    <property type="match status" value="1"/>
</dbReference>
<comment type="subcellular location">
    <subcellularLocation>
        <location evidence="2">Cell inner membrane</location>
        <topology evidence="2">Multi-pass membrane protein</topology>
    </subcellularLocation>
</comment>
<dbReference type="InterPro" id="IPR003660">
    <property type="entry name" value="HAMP_dom"/>
</dbReference>
<dbReference type="InterPro" id="IPR003594">
    <property type="entry name" value="HATPase_dom"/>
</dbReference>
<dbReference type="InterPro" id="IPR004358">
    <property type="entry name" value="Sig_transdc_His_kin-like_C"/>
</dbReference>
<dbReference type="InterPro" id="IPR050980">
    <property type="entry name" value="2C_sensor_his_kinase"/>
</dbReference>